<name>A0A7H4PDQ5_9ENTR</name>
<feature type="signal peptide" evidence="2">
    <location>
        <begin position="1"/>
        <end position="26"/>
    </location>
</feature>
<comment type="subcellular location">
    <subcellularLocation>
        <location evidence="2">Periplasm</location>
    </subcellularLocation>
</comment>
<evidence type="ECO:0000313" key="4">
    <source>
        <dbReference type="Proteomes" id="UP000254863"/>
    </source>
</evidence>
<comment type="function">
    <text evidence="2">Part of the Zra signaling pathway, an envelope stress response (ESR) system composed of the periplasmic accessory protein ZraP, the histidine kinase ZraS and the transcriptional regulator ZraR. The ZraPSR system contributes to antibiotic resistance and is important for membrane integrity in the presence of membrane-targeting biocides. ZraP acts as a modulator which has both a regulatory and a chaperone function. The zinc-bound form of ZraP modulates the response of the ZraPSR system by inhibiting the expression of the zra genes, probably by interacting with ZraS.</text>
</comment>
<dbReference type="Pfam" id="PF13801">
    <property type="entry name" value="Metal_resist"/>
    <property type="match status" value="1"/>
</dbReference>
<keyword evidence="2" id="KW-0574">Periplasm</keyword>
<sequence length="84" mass="9263">MKRNKKMTLTLIALAALTFGSSSAWARHHWNNGSGMGPQGYSQLTADQQATARKLHNDFYEQNPRFASAASIKTLRIPCAVNRG</sequence>
<organism evidence="3 4">
    <name type="scientific">Klebsiella michiganensis</name>
    <dbReference type="NCBI Taxonomy" id="1134687"/>
    <lineage>
        <taxon>Bacteria</taxon>
        <taxon>Pseudomonadati</taxon>
        <taxon>Pseudomonadota</taxon>
        <taxon>Gammaproteobacteria</taxon>
        <taxon>Enterobacterales</taxon>
        <taxon>Enterobacteriaceae</taxon>
        <taxon>Klebsiella/Raoultella group</taxon>
        <taxon>Klebsiella</taxon>
    </lineage>
</organism>
<comment type="caution">
    <text evidence="3">The sequence shown here is derived from an EMBL/GenBank/DDBJ whole genome shotgun (WGS) entry which is preliminary data.</text>
</comment>
<reference evidence="3 4" key="1">
    <citation type="submission" date="2018-06" db="EMBL/GenBank/DDBJ databases">
        <authorList>
            <consortium name="Pathogen Informatics"/>
            <person name="Doyle S."/>
        </authorList>
    </citation>
    <scope>NUCLEOTIDE SEQUENCE [LARGE SCALE GENOMIC DNA]</scope>
    <source>
        <strain evidence="3 4">NCTC11685</strain>
    </source>
</reference>
<comment type="similarity">
    <text evidence="1 2">Belongs to the ZraP family.</text>
</comment>
<dbReference type="AlphaFoldDB" id="A0A7H4PDQ5"/>
<feature type="chain" id="PRO_5029033550" description="Zinc resistance-associated protein" evidence="2">
    <location>
        <begin position="27"/>
        <end position="84"/>
    </location>
</feature>
<proteinExistence type="inferred from homology"/>
<keyword evidence="2" id="KW-0732">Signal</keyword>
<evidence type="ECO:0000256" key="2">
    <source>
        <dbReference type="RuleBase" id="RU366051"/>
    </source>
</evidence>
<keyword evidence="2" id="KW-0862">Zinc</keyword>
<evidence type="ECO:0000256" key="1">
    <source>
        <dbReference type="ARBA" id="ARBA00044945"/>
    </source>
</evidence>
<dbReference type="InterPro" id="IPR025961">
    <property type="entry name" value="Metal_resist"/>
</dbReference>
<evidence type="ECO:0000313" key="3">
    <source>
        <dbReference type="EMBL" id="STW66032.1"/>
    </source>
</evidence>
<dbReference type="Proteomes" id="UP000254863">
    <property type="component" value="Unassembled WGS sequence"/>
</dbReference>
<gene>
    <name evidence="3" type="primary">zraP_1</name>
    <name evidence="3" type="ORF">NCTC11685_03748</name>
</gene>
<accession>A0A7H4PDQ5</accession>
<dbReference type="GO" id="GO:0042597">
    <property type="term" value="C:periplasmic space"/>
    <property type="evidence" value="ECO:0007669"/>
    <property type="project" value="UniProtKB-SubCell"/>
</dbReference>
<dbReference type="EMBL" id="UGMS01000002">
    <property type="protein sequence ID" value="STW66032.1"/>
    <property type="molecule type" value="Genomic_DNA"/>
</dbReference>
<protein>
    <recommendedName>
        <fullName evidence="2">Zinc resistance-associated protein</fullName>
    </recommendedName>
</protein>